<name>D2XAR3_GBMV</name>
<keyword evidence="2" id="KW-1185">Reference proteome</keyword>
<dbReference type="KEGG" id="vg:8746503"/>
<organism evidence="1 2">
    <name type="scientific">Marseillevirus marseillevirus</name>
    <name type="common">GBM</name>
    <dbReference type="NCBI Taxonomy" id="694581"/>
    <lineage>
        <taxon>Viruses</taxon>
        <taxon>Varidnaviria</taxon>
        <taxon>Bamfordvirae</taxon>
        <taxon>Nucleocytoviricota</taxon>
        <taxon>Megaviricetes</taxon>
        <taxon>Pimascovirales</taxon>
        <taxon>Pimascovirales incertae sedis</taxon>
        <taxon>Marseilleviridae</taxon>
        <taxon>Marseillevirus</taxon>
        <taxon>Marseillevirus massiliense</taxon>
    </lineage>
</organism>
<reference evidence="1 2" key="1">
    <citation type="journal article" date="2009" name="Proc. Natl. Acad. Sci. U.S.A.">
        <title>Giant Marseillevirus highlights the role of amoebae as a melting pot in emergence of chimeric microorganisms.</title>
        <authorList>
            <person name="Boyer M."/>
            <person name="Yutin N."/>
            <person name="Pagnier I."/>
            <person name="Barrassi L."/>
            <person name="Fournous G."/>
            <person name="Espinosa L."/>
            <person name="Robert C."/>
            <person name="Azza S."/>
            <person name="Sun S."/>
            <person name="Rossmann M.G."/>
            <person name="Suzan-Monti M."/>
            <person name="La Scola B."/>
            <person name="Koonin E.V."/>
            <person name="Raoult D."/>
        </authorList>
    </citation>
    <scope>NUCLEOTIDE SEQUENCE [LARGE SCALE GENOMIC DNA]</scope>
    <source>
        <strain evidence="1 2">T19</strain>
    </source>
</reference>
<protein>
    <submittedName>
        <fullName evidence="1">Uncharacterized protein</fullName>
    </submittedName>
</protein>
<organismHost>
    <name type="scientific">Acanthamoeba</name>
    <dbReference type="NCBI Taxonomy" id="5754"/>
</organismHost>
<evidence type="ECO:0000313" key="1">
    <source>
        <dbReference type="EMBL" id="ADB04040.1"/>
    </source>
</evidence>
<evidence type="ECO:0000313" key="2">
    <source>
        <dbReference type="Proteomes" id="UP000029780"/>
    </source>
</evidence>
<dbReference type="GeneID" id="8746503"/>
<dbReference type="EMBL" id="GU071086">
    <property type="protein sequence ID" value="ADB04040.1"/>
    <property type="molecule type" value="Genomic_DNA"/>
</dbReference>
<sequence length="63" mass="7445">MERVWLDREAYEKTKKKHIETRNELARHKGCVIQELLLEPRELDFLVFEVRDEPANAGCCSLS</sequence>
<accession>D2XAR3</accession>
<proteinExistence type="predicted"/>
<dbReference type="RefSeq" id="YP_003407002.1">
    <property type="nucleotide sequence ID" value="NC_013756.1"/>
</dbReference>
<dbReference type="Proteomes" id="UP000029780">
    <property type="component" value="Segment"/>
</dbReference>
<gene>
    <name evidence="1" type="ORF">MAR_ORF266</name>
</gene>